<name>A0ABT8L364_9BACT</name>
<dbReference type="InterPro" id="IPR050417">
    <property type="entry name" value="Sugar_Epim/Isomerase"/>
</dbReference>
<keyword evidence="1" id="KW-0413">Isomerase</keyword>
<organism evidence="3 4">
    <name type="scientific">Agaribacillus aureus</name>
    <dbReference type="NCBI Taxonomy" id="3051825"/>
    <lineage>
        <taxon>Bacteria</taxon>
        <taxon>Pseudomonadati</taxon>
        <taxon>Bacteroidota</taxon>
        <taxon>Cytophagia</taxon>
        <taxon>Cytophagales</taxon>
        <taxon>Splendidivirgaceae</taxon>
        <taxon>Agaribacillus</taxon>
    </lineage>
</organism>
<protein>
    <submittedName>
        <fullName evidence="3">TIM barrel protein</fullName>
    </submittedName>
</protein>
<dbReference type="Pfam" id="PF01261">
    <property type="entry name" value="AP_endonuc_2"/>
    <property type="match status" value="1"/>
</dbReference>
<dbReference type="SUPFAM" id="SSF51658">
    <property type="entry name" value="Xylose isomerase-like"/>
    <property type="match status" value="1"/>
</dbReference>
<dbReference type="Proteomes" id="UP001172083">
    <property type="component" value="Unassembled WGS sequence"/>
</dbReference>
<dbReference type="EMBL" id="JAUJEB010000001">
    <property type="protein sequence ID" value="MDN5212200.1"/>
    <property type="molecule type" value="Genomic_DNA"/>
</dbReference>
<dbReference type="InterPro" id="IPR036237">
    <property type="entry name" value="Xyl_isomerase-like_sf"/>
</dbReference>
<evidence type="ECO:0000313" key="3">
    <source>
        <dbReference type="EMBL" id="MDN5212200.1"/>
    </source>
</evidence>
<evidence type="ECO:0000313" key="4">
    <source>
        <dbReference type="Proteomes" id="UP001172083"/>
    </source>
</evidence>
<dbReference type="PANTHER" id="PTHR43489">
    <property type="entry name" value="ISOMERASE"/>
    <property type="match status" value="1"/>
</dbReference>
<evidence type="ECO:0000259" key="2">
    <source>
        <dbReference type="Pfam" id="PF01261"/>
    </source>
</evidence>
<keyword evidence="4" id="KW-1185">Reference proteome</keyword>
<sequence>MATIRFQYLASLKFTNYLGTVNTMKRRKFVRNSILAGGSVVYSSNALSSKPNSQKRSPMNITATNFKLKYAPHFGMFKHHAGEDLLDQLTFMKEAGFNALEDNGMPRRDPAVQNKIGQKLEALDIEMGVFVASATFKDVTFAGDDESAKEAVIKDIKNSIEIAKRCHAKWMTVVPGMYSTKIPWDYQTANCIELLKRCSEILEPHNLTMVLEPLNAYTNHPGLFLTKIPQAYMICEAVDSPSCKILNDLYHQQITEGNLIPNIDRAWAQIAYFQMGDNPGRKEPTTGEINYKNIFKHIHKKGFTGIMGMEHGNSQPGKAGELAVIEAYKKSDDF</sequence>
<accession>A0ABT8L364</accession>
<proteinExistence type="predicted"/>
<gene>
    <name evidence="3" type="ORF">QQ020_09065</name>
</gene>
<dbReference type="RefSeq" id="WP_346757522.1">
    <property type="nucleotide sequence ID" value="NZ_JAUJEB010000001.1"/>
</dbReference>
<dbReference type="Gene3D" id="3.20.20.150">
    <property type="entry name" value="Divalent-metal-dependent TIM barrel enzymes"/>
    <property type="match status" value="1"/>
</dbReference>
<comment type="caution">
    <text evidence="3">The sequence shown here is derived from an EMBL/GenBank/DDBJ whole genome shotgun (WGS) entry which is preliminary data.</text>
</comment>
<evidence type="ECO:0000256" key="1">
    <source>
        <dbReference type="ARBA" id="ARBA00023235"/>
    </source>
</evidence>
<reference evidence="3" key="1">
    <citation type="submission" date="2023-06" db="EMBL/GenBank/DDBJ databases">
        <title>Genomic of Agaribacillus aureum.</title>
        <authorList>
            <person name="Wang G."/>
        </authorList>
    </citation>
    <scope>NUCLEOTIDE SEQUENCE</scope>
    <source>
        <strain evidence="3">BMA12</strain>
    </source>
</reference>
<dbReference type="InterPro" id="IPR013022">
    <property type="entry name" value="Xyl_isomerase-like_TIM-brl"/>
</dbReference>
<feature type="domain" description="Xylose isomerase-like TIM barrel" evidence="2">
    <location>
        <begin position="91"/>
        <end position="318"/>
    </location>
</feature>